<dbReference type="CDD" id="cd12797">
    <property type="entry name" value="M23_peptidase"/>
    <property type="match status" value="1"/>
</dbReference>
<dbReference type="GO" id="GO:0004222">
    <property type="term" value="F:metalloendopeptidase activity"/>
    <property type="evidence" value="ECO:0007669"/>
    <property type="project" value="TreeGrafter"/>
</dbReference>
<proteinExistence type="inferred from homology"/>
<feature type="domain" description="LysM" evidence="3">
    <location>
        <begin position="39"/>
        <end position="83"/>
    </location>
</feature>
<sequence length="224" mass="24268">MKIQTPITIPIRCKTILLTSMAVLLAACASNQSKPVPQGYYRVQSGDTLYRIAKRYGQSVKTLAAWNNLADSSKIEVGRVLRIRRNAAANPSAGRPVTPVNHLQLQWPVDNGRNGVVGRYNGAGNKGIDISGYRGQAVKAAADGMVVYAGEGVRGYGKLILLSHNTSTITAYAHNDNILVQKDQNVRAGQPIGNMGSTDTDQVKLHFEVRINGKAVDPMIYLPR</sequence>
<evidence type="ECO:0000256" key="2">
    <source>
        <dbReference type="SAM" id="SignalP"/>
    </source>
</evidence>
<dbReference type="GO" id="GO:0032153">
    <property type="term" value="C:cell division site"/>
    <property type="evidence" value="ECO:0007669"/>
    <property type="project" value="TreeGrafter"/>
</dbReference>
<evidence type="ECO:0000313" key="5">
    <source>
        <dbReference type="Proteomes" id="UP000241868"/>
    </source>
</evidence>
<dbReference type="Proteomes" id="UP000241868">
    <property type="component" value="Unassembled WGS sequence"/>
</dbReference>
<dbReference type="Pfam" id="PF01476">
    <property type="entry name" value="LysM"/>
    <property type="match status" value="1"/>
</dbReference>
<dbReference type="RefSeq" id="WP_106742180.1">
    <property type="nucleotide sequence ID" value="NZ_PXYY01000058.1"/>
</dbReference>
<dbReference type="InterPro" id="IPR011055">
    <property type="entry name" value="Dup_hybrid_motif"/>
</dbReference>
<dbReference type="SMART" id="SM00257">
    <property type="entry name" value="LysM"/>
    <property type="match status" value="1"/>
</dbReference>
<dbReference type="Gene3D" id="3.10.350.10">
    <property type="entry name" value="LysM domain"/>
    <property type="match status" value="1"/>
</dbReference>
<keyword evidence="5" id="KW-1185">Reference proteome</keyword>
<dbReference type="Pfam" id="PF01551">
    <property type="entry name" value="Peptidase_M23"/>
    <property type="match status" value="1"/>
</dbReference>
<dbReference type="InterPro" id="IPR036779">
    <property type="entry name" value="LysM_dom_sf"/>
</dbReference>
<keyword evidence="2" id="KW-0732">Signal</keyword>
<evidence type="ECO:0000256" key="1">
    <source>
        <dbReference type="ARBA" id="ARBA00038420"/>
    </source>
</evidence>
<dbReference type="InterPro" id="IPR050570">
    <property type="entry name" value="Cell_wall_metabolism_enzyme"/>
</dbReference>
<dbReference type="OrthoDB" id="9795421at2"/>
<gene>
    <name evidence="4" type="ORF">C7N83_09090</name>
</gene>
<dbReference type="CDD" id="cd00118">
    <property type="entry name" value="LysM"/>
    <property type="match status" value="1"/>
</dbReference>
<dbReference type="InterPro" id="IPR016047">
    <property type="entry name" value="M23ase_b-sheet_dom"/>
</dbReference>
<dbReference type="Gene3D" id="2.70.70.10">
    <property type="entry name" value="Glucose Permease (Domain IIA)"/>
    <property type="match status" value="1"/>
</dbReference>
<feature type="chain" id="PRO_5015156423" description="LysM domain-containing protein" evidence="2">
    <location>
        <begin position="30"/>
        <end position="224"/>
    </location>
</feature>
<dbReference type="EMBL" id="PXYY01000058">
    <property type="protein sequence ID" value="PSJ79972.1"/>
    <property type="molecule type" value="Genomic_DNA"/>
</dbReference>
<feature type="signal peptide" evidence="2">
    <location>
        <begin position="1"/>
        <end position="29"/>
    </location>
</feature>
<comment type="caution">
    <text evidence="4">The sequence shown here is derived from an EMBL/GenBank/DDBJ whole genome shotgun (WGS) entry which is preliminary data.</text>
</comment>
<dbReference type="GO" id="GO:0009279">
    <property type="term" value="C:cell outer membrane"/>
    <property type="evidence" value="ECO:0007669"/>
    <property type="project" value="TreeGrafter"/>
</dbReference>
<organism evidence="4 5">
    <name type="scientific">Neisseria iguanae</name>
    <dbReference type="NCBI Taxonomy" id="90242"/>
    <lineage>
        <taxon>Bacteria</taxon>
        <taxon>Pseudomonadati</taxon>
        <taxon>Pseudomonadota</taxon>
        <taxon>Betaproteobacteria</taxon>
        <taxon>Neisseriales</taxon>
        <taxon>Neisseriaceae</taxon>
        <taxon>Neisseria</taxon>
    </lineage>
</organism>
<comment type="similarity">
    <text evidence="1">Belongs to the E.coli NlpD/Haemophilus LppB family.</text>
</comment>
<dbReference type="PROSITE" id="PS51782">
    <property type="entry name" value="LYSM"/>
    <property type="match status" value="1"/>
</dbReference>
<dbReference type="AlphaFoldDB" id="A0A2P7TZ18"/>
<name>A0A2P7TZ18_9NEIS</name>
<dbReference type="SUPFAM" id="SSF51261">
    <property type="entry name" value="Duplicated hybrid motif"/>
    <property type="match status" value="1"/>
</dbReference>
<reference evidence="4 5" key="1">
    <citation type="submission" date="2018-03" db="EMBL/GenBank/DDBJ databases">
        <title>Neisseria weixii sp. nov., isolated from the intestinal contents of Tibetan Plateau pika (Ochotona curzoniae) in Yushu, Qinghai Province, China.</title>
        <authorList>
            <person name="Gui Z."/>
        </authorList>
    </citation>
    <scope>NUCLEOTIDE SEQUENCE [LARGE SCALE GENOMIC DNA]</scope>
    <source>
        <strain evidence="4 5">ATCC 51483</strain>
    </source>
</reference>
<accession>A0A2P7TZ18</accession>
<evidence type="ECO:0000259" key="3">
    <source>
        <dbReference type="PROSITE" id="PS51782"/>
    </source>
</evidence>
<evidence type="ECO:0000313" key="4">
    <source>
        <dbReference type="EMBL" id="PSJ79972.1"/>
    </source>
</evidence>
<dbReference type="PROSITE" id="PS51257">
    <property type="entry name" value="PROKAR_LIPOPROTEIN"/>
    <property type="match status" value="1"/>
</dbReference>
<dbReference type="InterPro" id="IPR018392">
    <property type="entry name" value="LysM"/>
</dbReference>
<dbReference type="PANTHER" id="PTHR21666">
    <property type="entry name" value="PEPTIDASE-RELATED"/>
    <property type="match status" value="1"/>
</dbReference>
<protein>
    <recommendedName>
        <fullName evidence="3">LysM domain-containing protein</fullName>
    </recommendedName>
</protein>
<dbReference type="PANTHER" id="PTHR21666:SF263">
    <property type="entry name" value="MUREIN HYDROLASE ACTIVATOR NLPD"/>
    <property type="match status" value="1"/>
</dbReference>